<dbReference type="PRINTS" id="PR00038">
    <property type="entry name" value="HTHLUXR"/>
</dbReference>
<dbReference type="HOGENOM" id="CLU_006325_1_0_11"/>
<dbReference type="PANTHER" id="PTHR44688:SF16">
    <property type="entry name" value="DNA-BINDING TRANSCRIPTIONAL ACTIVATOR DEVR_DOSR"/>
    <property type="match status" value="1"/>
</dbReference>
<dbReference type="EMBL" id="CM001484">
    <property type="protein sequence ID" value="EIE97191.1"/>
    <property type="molecule type" value="Genomic_DNA"/>
</dbReference>
<dbReference type="GO" id="GO:0003677">
    <property type="term" value="F:DNA binding"/>
    <property type="evidence" value="ECO:0007669"/>
    <property type="project" value="UniProtKB-KW"/>
</dbReference>
<evidence type="ECO:0000259" key="4">
    <source>
        <dbReference type="PROSITE" id="PS50043"/>
    </source>
</evidence>
<evidence type="ECO:0000256" key="3">
    <source>
        <dbReference type="ARBA" id="ARBA00023163"/>
    </source>
</evidence>
<feature type="domain" description="HTH luxR-type" evidence="4">
    <location>
        <begin position="809"/>
        <end position="874"/>
    </location>
</feature>
<accession>I1CWW7</accession>
<evidence type="ECO:0000256" key="1">
    <source>
        <dbReference type="ARBA" id="ARBA00023015"/>
    </source>
</evidence>
<dbReference type="InterPro" id="IPR036388">
    <property type="entry name" value="WH-like_DNA-bd_sf"/>
</dbReference>
<keyword evidence="1" id="KW-0805">Transcription regulation</keyword>
<dbReference type="InterPro" id="IPR027417">
    <property type="entry name" value="P-loop_NTPase"/>
</dbReference>
<dbReference type="Pfam" id="PF25873">
    <property type="entry name" value="WHD_MalT"/>
    <property type="match status" value="1"/>
</dbReference>
<dbReference type="eggNOG" id="COG2909">
    <property type="taxonomic scope" value="Bacteria"/>
</dbReference>
<reference evidence="6" key="2">
    <citation type="submission" date="2012-01" db="EMBL/GenBank/DDBJ databases">
        <title>Noncontiguous Finished sequence of chromosome of Saccharomonospora glauca K62.</title>
        <authorList>
            <consortium name="US DOE Joint Genome Institute"/>
            <person name="Lucas S."/>
            <person name="Han J."/>
            <person name="Lapidus A."/>
            <person name="Cheng J.-F."/>
            <person name="Goodwin L."/>
            <person name="Pitluck S."/>
            <person name="Peters L."/>
            <person name="Mikhailova N."/>
            <person name="Held B."/>
            <person name="Detter J.C."/>
            <person name="Han C."/>
            <person name="Tapia R."/>
            <person name="Land M."/>
            <person name="Hauser L."/>
            <person name="Kyrpides N."/>
            <person name="Ivanova N."/>
            <person name="Pagani I."/>
            <person name="Brambilla E.-M."/>
            <person name="Klenk H.-P."/>
            <person name="Woyke T."/>
        </authorList>
    </citation>
    <scope>NUCLEOTIDE SEQUENCE [LARGE SCALE GENOMIC DNA]</scope>
    <source>
        <strain evidence="6">K62</strain>
    </source>
</reference>
<organism evidence="5 6">
    <name type="scientific">Saccharomonospora glauca K62</name>
    <dbReference type="NCBI Taxonomy" id="928724"/>
    <lineage>
        <taxon>Bacteria</taxon>
        <taxon>Bacillati</taxon>
        <taxon>Actinomycetota</taxon>
        <taxon>Actinomycetes</taxon>
        <taxon>Pseudonocardiales</taxon>
        <taxon>Pseudonocardiaceae</taxon>
        <taxon>Saccharomonospora</taxon>
    </lineage>
</organism>
<dbReference type="STRING" id="928724.SacglDRAFT_00230"/>
<dbReference type="PANTHER" id="PTHR44688">
    <property type="entry name" value="DNA-BINDING TRANSCRIPTIONAL ACTIVATOR DEVR_DOSR"/>
    <property type="match status" value="1"/>
</dbReference>
<dbReference type="SUPFAM" id="SSF52540">
    <property type="entry name" value="P-loop containing nucleoside triphosphate hydrolases"/>
    <property type="match status" value="1"/>
</dbReference>
<evidence type="ECO:0000313" key="6">
    <source>
        <dbReference type="Proteomes" id="UP000005087"/>
    </source>
</evidence>
<dbReference type="Proteomes" id="UP000005087">
    <property type="component" value="Chromosome"/>
</dbReference>
<dbReference type="CDD" id="cd06170">
    <property type="entry name" value="LuxR_C_like"/>
    <property type="match status" value="1"/>
</dbReference>
<name>I1CWW7_9PSEU</name>
<dbReference type="InterPro" id="IPR000792">
    <property type="entry name" value="Tscrpt_reg_LuxR_C"/>
</dbReference>
<dbReference type="InterPro" id="IPR059106">
    <property type="entry name" value="WHD_MalT"/>
</dbReference>
<sequence>MLVSVVSKLPAPLRRHFTVKATTRVPHPTTVITAEAVSACRFGIPAPPRHHVPRERALEALSRTDAAPLVVVTAPAGTGKSTLVAEWVKAEGGSGDTAWVTFDGPRKNLGEPDVFWACVVRCLAELGVDVPPYRRARLPSEWLPSLVSAVVATGQRLTLVLDDHHLVTADVADDVDLLLRLTNGCLRLVFSGRRPPVLPLYRYRMADTVVELGFAELAFDDAEAAALLAASGAEAKPSEVAAVNAYHGGWAAGLVLEGRHRREGTGVDDTADVDVTDYVCREVLDPLPPRARRLLLGTCTEETFDDELAHDLVGPDAERLTRLARCCAFATTTADGRHAYPPVFRDVLRGQLAREDAPDRAEIHAIVGQRLRRGGAKDRALREFVAAGAYDEAAELLIADQLVGQLLTEGPDGALRSYCAPLLDTTSRAGPLVLAATKLADGDTVDCADALARVPDPRTDTALWGCVSALDALRARLASDADGALTTAEAAQRALGDTGTFHPSGPLPTLVRIARGVALLRHGAFDLARAVFEETATRQDGRALFAPYADCLAHLALTDALEGYLARAEHTAAEALTLTAPVTPFSGHATAQVALALVALDRDDPGTAWHHATTAEPTPDPLTRHLARHVVAGVEALEGHPTAAASRLHAALAEATATDPWAADHLRVESARLALLEGHPALALHELGPLGNSHVGRHHEPHPDAAVVRAAAHTRRNEDGPAQRALATVLEGFPPLRPRVEALLVETERRLRHRSPARAATVLDTSLRLAAPERLRLPFRQAAPEVRRLLTTEVRGAHHWLGHAHEPSATAPAQPLTAREREVLGYLTELLTTEEIAEVMVVSVNTVRTHVRGILRKLGVNRRYAAVRRARELGLLDD</sequence>
<protein>
    <submittedName>
        <fullName evidence="5">ATP-dependent transcriptional regulator</fullName>
    </submittedName>
</protein>
<keyword evidence="6" id="KW-1185">Reference proteome</keyword>
<reference evidence="5 6" key="1">
    <citation type="submission" date="2011-09" db="EMBL/GenBank/DDBJ databases">
        <authorList>
            <consortium name="US DOE Joint Genome Institute (JGI-PGF)"/>
            <person name="Lucas S."/>
            <person name="Han J."/>
            <person name="Lapidus A."/>
            <person name="Cheng J.-F."/>
            <person name="Goodwin L."/>
            <person name="Pitluck S."/>
            <person name="Peters L."/>
            <person name="Land M.L."/>
            <person name="Hauser L."/>
            <person name="Brambilla E."/>
            <person name="Klenk H.-P."/>
            <person name="Woyke T.J."/>
        </authorList>
    </citation>
    <scope>NUCLEOTIDE SEQUENCE [LARGE SCALE GENOMIC DNA]</scope>
    <source>
        <strain evidence="5 6">K62</strain>
    </source>
</reference>
<dbReference type="GO" id="GO:0006355">
    <property type="term" value="P:regulation of DNA-templated transcription"/>
    <property type="evidence" value="ECO:0007669"/>
    <property type="project" value="InterPro"/>
</dbReference>
<dbReference type="Gene3D" id="1.10.10.10">
    <property type="entry name" value="Winged helix-like DNA-binding domain superfamily/Winged helix DNA-binding domain"/>
    <property type="match status" value="1"/>
</dbReference>
<evidence type="ECO:0000256" key="2">
    <source>
        <dbReference type="ARBA" id="ARBA00023125"/>
    </source>
</evidence>
<dbReference type="Gene3D" id="3.40.50.300">
    <property type="entry name" value="P-loop containing nucleotide triphosphate hydrolases"/>
    <property type="match status" value="1"/>
</dbReference>
<keyword evidence="2" id="KW-0238">DNA-binding</keyword>
<gene>
    <name evidence="5" type="ORF">SacglDRAFT_00230</name>
</gene>
<dbReference type="PROSITE" id="PS50043">
    <property type="entry name" value="HTH_LUXR_2"/>
    <property type="match status" value="1"/>
</dbReference>
<dbReference type="SUPFAM" id="SSF46894">
    <property type="entry name" value="C-terminal effector domain of the bipartite response regulators"/>
    <property type="match status" value="1"/>
</dbReference>
<dbReference type="InterPro" id="IPR016032">
    <property type="entry name" value="Sig_transdc_resp-reg_C-effctor"/>
</dbReference>
<dbReference type="Pfam" id="PF00196">
    <property type="entry name" value="GerE"/>
    <property type="match status" value="1"/>
</dbReference>
<proteinExistence type="predicted"/>
<dbReference type="AlphaFoldDB" id="I1CWW7"/>
<dbReference type="SMART" id="SM00421">
    <property type="entry name" value="HTH_LUXR"/>
    <property type="match status" value="1"/>
</dbReference>
<evidence type="ECO:0000313" key="5">
    <source>
        <dbReference type="EMBL" id="EIE97191.1"/>
    </source>
</evidence>
<keyword evidence="3" id="KW-0804">Transcription</keyword>